<accession>A0ABU0T7Y4</accession>
<evidence type="ECO:0000313" key="2">
    <source>
        <dbReference type="Proteomes" id="UP001230328"/>
    </source>
</evidence>
<evidence type="ECO:0000313" key="1">
    <source>
        <dbReference type="EMBL" id="MDQ1031091.1"/>
    </source>
</evidence>
<dbReference type="EMBL" id="JAUSZI010000002">
    <property type="protein sequence ID" value="MDQ1031091.1"/>
    <property type="molecule type" value="Genomic_DNA"/>
</dbReference>
<gene>
    <name evidence="1" type="ORF">QF035_008673</name>
</gene>
<name>A0ABU0T7Y4_9ACTN</name>
<keyword evidence="2" id="KW-1185">Reference proteome</keyword>
<reference evidence="1 2" key="1">
    <citation type="submission" date="2023-07" db="EMBL/GenBank/DDBJ databases">
        <title>Comparative genomics of wheat-associated soil bacteria to identify genetic determinants of phenazine resistance.</title>
        <authorList>
            <person name="Mouncey N."/>
        </authorList>
    </citation>
    <scope>NUCLEOTIDE SEQUENCE [LARGE SCALE GENOMIC DNA]</scope>
    <source>
        <strain evidence="1 2">V2I4</strain>
    </source>
</reference>
<proteinExistence type="predicted"/>
<dbReference type="Proteomes" id="UP001230328">
    <property type="component" value="Unassembled WGS sequence"/>
</dbReference>
<sequence>MFAVGTREPEHPSTRCHLTGRQVSVVTALLDFMTTERHLATIDELCVRDFPAADGWSDIGAGGPGYHLVVLETTHGSGTGDQGERTEIAHQFIAYREGVSQRLNERWGQAHPTSLDGVFLRSEDPDEQIPKPWAYLSAYVRYVDLWEADGTGRWVAVGVSEPREGLEFQLFALVTELAPP</sequence>
<organism evidence="1 2">
    <name type="scientific">Streptomyces umbrinus</name>
    <dbReference type="NCBI Taxonomy" id="67370"/>
    <lineage>
        <taxon>Bacteria</taxon>
        <taxon>Bacillati</taxon>
        <taxon>Actinomycetota</taxon>
        <taxon>Actinomycetes</taxon>
        <taxon>Kitasatosporales</taxon>
        <taxon>Streptomycetaceae</taxon>
        <taxon>Streptomyces</taxon>
        <taxon>Streptomyces phaeochromogenes group</taxon>
    </lineage>
</organism>
<protein>
    <submittedName>
        <fullName evidence="1">Uncharacterized protein</fullName>
    </submittedName>
</protein>
<comment type="caution">
    <text evidence="1">The sequence shown here is derived from an EMBL/GenBank/DDBJ whole genome shotgun (WGS) entry which is preliminary data.</text>
</comment>